<keyword evidence="1" id="KW-1133">Transmembrane helix</keyword>
<protein>
    <submittedName>
        <fullName evidence="2">Uncharacterized protein</fullName>
    </submittedName>
</protein>
<sequence>MNTWEYTLTVLSTALAGFDPAPMVIMAAALGAGIRRRHIVGASTLLLGGTAAWGLALTLLLGPRLQEVDWWHLVRQGSIAAWIEFALALGIGGYAAWRAVARRRRRGVPEPEEKPATSPWGLYVTTLVFVGIVIFDLPFDIHVAVAAAQPLPWGVAGWIVWALVSQLPLTLLVVLTAFGRQERFSKVMRRAWDTISPWVNLALTWLLALVALFLLVDSGAFLLTGQFLVH</sequence>
<dbReference type="Proteomes" id="UP000315730">
    <property type="component" value="Unassembled WGS sequence"/>
</dbReference>
<feature type="transmembrane region" description="Helical" evidence="1">
    <location>
        <begin position="6"/>
        <end position="32"/>
    </location>
</feature>
<evidence type="ECO:0000313" key="3">
    <source>
        <dbReference type="Proteomes" id="UP000315730"/>
    </source>
</evidence>
<organism evidence="2 3">
    <name type="scientific">Kocuria varians</name>
    <name type="common">Micrococcus varians</name>
    <dbReference type="NCBI Taxonomy" id="1272"/>
    <lineage>
        <taxon>Bacteria</taxon>
        <taxon>Bacillati</taxon>
        <taxon>Actinomycetota</taxon>
        <taxon>Actinomycetes</taxon>
        <taxon>Micrococcales</taxon>
        <taxon>Micrococcaceae</taxon>
        <taxon>Kocuria</taxon>
    </lineage>
</organism>
<name>A0A4Y4D6E0_KOCVA</name>
<gene>
    <name evidence="2" type="ORF">KVA01_20270</name>
</gene>
<comment type="caution">
    <text evidence="2">The sequence shown here is derived from an EMBL/GenBank/DDBJ whole genome shotgun (WGS) entry which is preliminary data.</text>
</comment>
<evidence type="ECO:0000256" key="1">
    <source>
        <dbReference type="SAM" id="Phobius"/>
    </source>
</evidence>
<feature type="transmembrane region" description="Helical" evidence="1">
    <location>
        <begin position="158"/>
        <end position="178"/>
    </location>
</feature>
<feature type="transmembrane region" description="Helical" evidence="1">
    <location>
        <begin position="120"/>
        <end position="138"/>
    </location>
</feature>
<feature type="transmembrane region" description="Helical" evidence="1">
    <location>
        <begin position="79"/>
        <end position="100"/>
    </location>
</feature>
<keyword evidence="1" id="KW-0472">Membrane</keyword>
<keyword evidence="1" id="KW-0812">Transmembrane</keyword>
<accession>A0A4Y4D6E0</accession>
<dbReference type="RefSeq" id="WP_141270075.1">
    <property type="nucleotide sequence ID" value="NZ_BJNW01000018.1"/>
</dbReference>
<keyword evidence="3" id="KW-1185">Reference proteome</keyword>
<feature type="transmembrane region" description="Helical" evidence="1">
    <location>
        <begin position="198"/>
        <end position="223"/>
    </location>
</feature>
<feature type="transmembrane region" description="Helical" evidence="1">
    <location>
        <begin position="39"/>
        <end position="59"/>
    </location>
</feature>
<proteinExistence type="predicted"/>
<evidence type="ECO:0000313" key="2">
    <source>
        <dbReference type="EMBL" id="GEC99872.1"/>
    </source>
</evidence>
<dbReference type="EMBL" id="BJNW01000018">
    <property type="protein sequence ID" value="GEC99872.1"/>
    <property type="molecule type" value="Genomic_DNA"/>
</dbReference>
<reference evidence="2 3" key="1">
    <citation type="submission" date="2019-06" db="EMBL/GenBank/DDBJ databases">
        <title>Whole genome shotgun sequence of Kocuria varians NBRC 15358.</title>
        <authorList>
            <person name="Hosoyama A."/>
            <person name="Uohara A."/>
            <person name="Ohji S."/>
            <person name="Ichikawa N."/>
        </authorList>
    </citation>
    <scope>NUCLEOTIDE SEQUENCE [LARGE SCALE GENOMIC DNA]</scope>
    <source>
        <strain evidence="2 3">NBRC 15358</strain>
    </source>
</reference>
<dbReference type="AlphaFoldDB" id="A0A4Y4D6E0"/>
<dbReference type="OrthoDB" id="4877931at2"/>